<evidence type="ECO:0000256" key="1">
    <source>
        <dbReference type="ARBA" id="ARBA00006739"/>
    </source>
</evidence>
<feature type="transmembrane region" description="Helical" evidence="4">
    <location>
        <begin position="240"/>
        <end position="258"/>
    </location>
</feature>
<dbReference type="CDD" id="cd00761">
    <property type="entry name" value="Glyco_tranf_GTA_type"/>
    <property type="match status" value="1"/>
</dbReference>
<dbReference type="AlphaFoldDB" id="A0A1I3USY9"/>
<dbReference type="InterPro" id="IPR029044">
    <property type="entry name" value="Nucleotide-diphossugar_trans"/>
</dbReference>
<feature type="domain" description="Glycosyltransferase 2-like" evidence="6">
    <location>
        <begin position="144"/>
        <end position="279"/>
    </location>
</feature>
<dbReference type="GO" id="GO:0016757">
    <property type="term" value="F:glycosyltransferase activity"/>
    <property type="evidence" value="ECO:0007669"/>
    <property type="project" value="UniProtKB-KW"/>
</dbReference>
<dbReference type="Gene3D" id="3.90.550.10">
    <property type="entry name" value="Spore Coat Polysaccharide Biosynthesis Protein SpsA, Chain A"/>
    <property type="match status" value="1"/>
</dbReference>
<gene>
    <name evidence="7" type="ORF">SAMN05444682_11546</name>
</gene>
<feature type="transmembrane region" description="Helical" evidence="4">
    <location>
        <begin position="264"/>
        <end position="281"/>
    </location>
</feature>
<reference evidence="7 8" key="1">
    <citation type="submission" date="2016-10" db="EMBL/GenBank/DDBJ databases">
        <authorList>
            <person name="de Groot N.N."/>
        </authorList>
    </citation>
    <scope>NUCLEOTIDE SEQUENCE [LARGE SCALE GENOMIC DNA]</scope>
    <source>
        <strain evidence="7 8">RK1</strain>
    </source>
</reference>
<keyword evidence="3 7" id="KW-0808">Transferase</keyword>
<evidence type="ECO:0000313" key="7">
    <source>
        <dbReference type="EMBL" id="SFJ86022.1"/>
    </source>
</evidence>
<dbReference type="Pfam" id="PF00535">
    <property type="entry name" value="Glycos_transf_2"/>
    <property type="match status" value="1"/>
</dbReference>
<feature type="transmembrane region" description="Helical" evidence="4">
    <location>
        <begin position="293"/>
        <end position="314"/>
    </location>
</feature>
<dbReference type="OrthoDB" id="9801954at2"/>
<evidence type="ECO:0000256" key="2">
    <source>
        <dbReference type="ARBA" id="ARBA00022676"/>
    </source>
</evidence>
<protein>
    <submittedName>
        <fullName evidence="7">Glycosyltransferase, GT2 family</fullName>
    </submittedName>
</protein>
<dbReference type="Pfam" id="PF13632">
    <property type="entry name" value="Glyco_trans_2_3"/>
    <property type="match status" value="1"/>
</dbReference>
<dbReference type="SUPFAM" id="SSF53448">
    <property type="entry name" value="Nucleotide-diphospho-sugar transferases"/>
    <property type="match status" value="1"/>
</dbReference>
<evidence type="ECO:0000256" key="4">
    <source>
        <dbReference type="SAM" id="Phobius"/>
    </source>
</evidence>
<keyword evidence="4" id="KW-0472">Membrane</keyword>
<keyword evidence="4" id="KW-1133">Transmembrane helix</keyword>
<proteinExistence type="inferred from homology"/>
<comment type="similarity">
    <text evidence="1">Belongs to the glycosyltransferase 2 family.</text>
</comment>
<dbReference type="PANTHER" id="PTHR43179">
    <property type="entry name" value="RHAMNOSYLTRANSFERASE WBBL"/>
    <property type="match status" value="1"/>
</dbReference>
<dbReference type="Proteomes" id="UP000198670">
    <property type="component" value="Unassembled WGS sequence"/>
</dbReference>
<dbReference type="RefSeq" id="WP_090631937.1">
    <property type="nucleotide sequence ID" value="NZ_FOQO01000015.1"/>
</dbReference>
<keyword evidence="4" id="KW-0812">Transmembrane</keyword>
<dbReference type="STRING" id="1477437.SAMN05444682_11546"/>
<dbReference type="InterPro" id="IPR001173">
    <property type="entry name" value="Glyco_trans_2-like"/>
</dbReference>
<organism evidence="7 8">
    <name type="scientific">Parapedobacter indicus</name>
    <dbReference type="NCBI Taxonomy" id="1477437"/>
    <lineage>
        <taxon>Bacteria</taxon>
        <taxon>Pseudomonadati</taxon>
        <taxon>Bacteroidota</taxon>
        <taxon>Sphingobacteriia</taxon>
        <taxon>Sphingobacteriales</taxon>
        <taxon>Sphingobacteriaceae</taxon>
        <taxon>Parapedobacter</taxon>
    </lineage>
</organism>
<sequence>MEKKISVVIPTYKRPQLLVNCLDALASQTLDMAAFEVIVVSDGPDRHTRDATTQWHSTHPSMNFCYLATLTKKGPAAARNMGWMAAKAPLIAFTDDDCLPEPGWLEAFVCRYQGEPHLVMTGRVQVPLSAQPTDFERNTAQLQTAEFVTANCCCSKDALLIVGGFDESFSMAWREDSELQFKMITEGIPVLHVDSACVRHPVRPAPWGVSLREQKKGQYNALLYKKYPRLFREKIQKHPVWQYYAALLLFITFCVALVLNLTLLAQLAFTGWLLSIAVFTWKRLRMTRKSMSHITEMMVTSILIPFVSIYWQWYGAVKYRILLL</sequence>
<feature type="domain" description="Glycosyltransferase 2-like" evidence="5">
    <location>
        <begin position="6"/>
        <end position="125"/>
    </location>
</feature>
<dbReference type="EMBL" id="FOQO01000015">
    <property type="protein sequence ID" value="SFJ86022.1"/>
    <property type="molecule type" value="Genomic_DNA"/>
</dbReference>
<evidence type="ECO:0000256" key="3">
    <source>
        <dbReference type="ARBA" id="ARBA00022679"/>
    </source>
</evidence>
<evidence type="ECO:0000259" key="6">
    <source>
        <dbReference type="Pfam" id="PF13632"/>
    </source>
</evidence>
<dbReference type="PANTHER" id="PTHR43179:SF12">
    <property type="entry name" value="GALACTOFURANOSYLTRANSFERASE GLFT2"/>
    <property type="match status" value="1"/>
</dbReference>
<name>A0A1I3USY9_9SPHI</name>
<keyword evidence="8" id="KW-1185">Reference proteome</keyword>
<evidence type="ECO:0000259" key="5">
    <source>
        <dbReference type="Pfam" id="PF00535"/>
    </source>
</evidence>
<evidence type="ECO:0000313" key="8">
    <source>
        <dbReference type="Proteomes" id="UP000198670"/>
    </source>
</evidence>
<accession>A0A1I3USY9</accession>
<keyword evidence="2" id="KW-0328">Glycosyltransferase</keyword>